<dbReference type="Proteomes" id="UP000502665">
    <property type="component" value="Chromosome"/>
</dbReference>
<gene>
    <name evidence="1" type="ORF">G9272_43155</name>
</gene>
<evidence type="ECO:0000313" key="1">
    <source>
        <dbReference type="EMBL" id="QJT06276.1"/>
    </source>
</evidence>
<sequence length="52" mass="5407">MAQAAAQRMAASGTVGDPACSMSALGAPDPTLVPQVGRIGIGTYDHYWCLIW</sequence>
<protein>
    <submittedName>
        <fullName evidence="1">Uncharacterized protein</fullName>
    </submittedName>
</protein>
<reference evidence="1" key="1">
    <citation type="submission" date="2020-03" db="EMBL/GenBank/DDBJ databases">
        <title>Molecular networking-based the target discovery of potent antiproliferative macrolactams: 5/6/7/16 polycyclic ansamycins and glycosylated trienomycin from Streptomyces cacaoi subsp. asoensis.</title>
        <authorList>
            <person name="Liu L.-L."/>
        </authorList>
    </citation>
    <scope>NUCLEOTIDE SEQUENCE [LARGE SCALE GENOMIC DNA]</scope>
    <source>
        <strain evidence="1">H2S5</strain>
    </source>
</reference>
<accession>A0A6M4X7I1</accession>
<dbReference type="EMBL" id="CP049838">
    <property type="protein sequence ID" value="QJT06276.1"/>
    <property type="molecule type" value="Genomic_DNA"/>
</dbReference>
<keyword evidence="2" id="KW-1185">Reference proteome</keyword>
<dbReference type="AlphaFoldDB" id="A0A6M4X7I1"/>
<organism evidence="1 2">
    <name type="scientific">Streptomyces asoensis</name>
    <dbReference type="NCBI Taxonomy" id="249586"/>
    <lineage>
        <taxon>Bacteria</taxon>
        <taxon>Bacillati</taxon>
        <taxon>Actinomycetota</taxon>
        <taxon>Actinomycetes</taxon>
        <taxon>Kitasatosporales</taxon>
        <taxon>Streptomycetaceae</taxon>
        <taxon>Streptomyces</taxon>
    </lineage>
</organism>
<proteinExistence type="predicted"/>
<evidence type="ECO:0000313" key="2">
    <source>
        <dbReference type="Proteomes" id="UP000502665"/>
    </source>
</evidence>
<name>A0A6M4X7I1_9ACTN</name>
<dbReference type="RefSeq" id="WP_171401593.1">
    <property type="nucleotide sequence ID" value="NZ_CP049838.1"/>
</dbReference>